<feature type="compositionally biased region" description="Basic and acidic residues" evidence="1">
    <location>
        <begin position="79"/>
        <end position="93"/>
    </location>
</feature>
<dbReference type="AlphaFoldDB" id="A0A6J4N4N7"/>
<dbReference type="EMBL" id="CADCUQ010000089">
    <property type="protein sequence ID" value="CAA9376415.1"/>
    <property type="molecule type" value="Genomic_DNA"/>
</dbReference>
<feature type="compositionally biased region" description="Basic and acidic residues" evidence="1">
    <location>
        <begin position="26"/>
        <end position="47"/>
    </location>
</feature>
<feature type="compositionally biased region" description="Basic residues" evidence="1">
    <location>
        <begin position="420"/>
        <end position="441"/>
    </location>
</feature>
<accession>A0A6J4N4N7</accession>
<sequence length="496" mass="54592">EGRRAGDAGGRGIRVRPLPPPPVDEELSRDPDRRAVTAAATRDERRPCRPASAAQDPRHPGAAGRRRRADDFDQPPFPRRAERREPRPADRAVRHPRARRRVRDHHGGHRPVDRLRRRARGRAAAVAARLPGRHVGRRDAARPAGDPRVGDRHGRGDMAGRDRVPRAGAARDSGPPRPVLRRVLCGHPVGSVRDALHPRPGQPGEPVDRDRPDDVQLVRQREARARAALVRDDVGADRPRPRAPGHAAQAPAVRRDALRAAPVPGHRAGHHAGPDAGVRHRLRRAALPVDRHAVLGPVPVHDVDLRGQLELVQDEPVHRPADEARRDQLGGGADAVPDHAGAGGRGRGLPEPHGVRPVPAGAGAKRAGGAVQRHQHRPDGDPRVRDLLAAGRDRRDAVHLRGQQRPAVRVRQLLRALRDRRRRARRVQPARRRGLDHRRRDRGGGDDRVAQLDQPAGHPDAARVRDHRRGDPRRRGRRRARQARRRQAPGGPAGGV</sequence>
<feature type="compositionally biased region" description="Basic and acidic residues" evidence="1">
    <location>
        <begin position="318"/>
        <end position="328"/>
    </location>
</feature>
<gene>
    <name evidence="2" type="ORF">AVDCRST_MAG64-485</name>
</gene>
<feature type="region of interest" description="Disordered" evidence="1">
    <location>
        <begin position="318"/>
        <end position="384"/>
    </location>
</feature>
<feature type="region of interest" description="Disordered" evidence="1">
    <location>
        <begin position="1"/>
        <end position="254"/>
    </location>
</feature>
<reference evidence="2" key="1">
    <citation type="submission" date="2020-02" db="EMBL/GenBank/DDBJ databases">
        <authorList>
            <person name="Meier V. D."/>
        </authorList>
    </citation>
    <scope>NUCLEOTIDE SEQUENCE</scope>
    <source>
        <strain evidence="2">AVDCRST_MAG64</strain>
    </source>
</reference>
<feature type="compositionally biased region" description="Basic residues" evidence="1">
    <location>
        <begin position="465"/>
        <end position="487"/>
    </location>
</feature>
<feature type="region of interest" description="Disordered" evidence="1">
    <location>
        <begin position="420"/>
        <end position="496"/>
    </location>
</feature>
<feature type="compositionally biased region" description="Basic and acidic residues" evidence="1">
    <location>
        <begin position="206"/>
        <end position="240"/>
    </location>
</feature>
<organism evidence="2">
    <name type="scientific">uncultured Phycisphaerae bacterium</name>
    <dbReference type="NCBI Taxonomy" id="904963"/>
    <lineage>
        <taxon>Bacteria</taxon>
        <taxon>Pseudomonadati</taxon>
        <taxon>Planctomycetota</taxon>
        <taxon>Phycisphaerae</taxon>
        <taxon>environmental samples</taxon>
    </lineage>
</organism>
<evidence type="ECO:0000256" key="1">
    <source>
        <dbReference type="SAM" id="MobiDB-lite"/>
    </source>
</evidence>
<feature type="compositionally biased region" description="Basic and acidic residues" evidence="1">
    <location>
        <begin position="148"/>
        <end position="165"/>
    </location>
</feature>
<evidence type="ECO:0000313" key="2">
    <source>
        <dbReference type="EMBL" id="CAA9376415.1"/>
    </source>
</evidence>
<feature type="non-terminal residue" evidence="2">
    <location>
        <position position="496"/>
    </location>
</feature>
<proteinExistence type="predicted"/>
<protein>
    <submittedName>
        <fullName evidence="2">Ribose ABC transport system, permease protein RbsC</fullName>
    </submittedName>
</protein>
<name>A0A6J4N4N7_9BACT</name>
<feature type="compositionally biased region" description="Low complexity" evidence="1">
    <location>
        <begin position="360"/>
        <end position="370"/>
    </location>
</feature>
<feature type="compositionally biased region" description="Basic residues" evidence="1">
    <location>
        <begin position="94"/>
        <end position="121"/>
    </location>
</feature>
<feature type="non-terminal residue" evidence="2">
    <location>
        <position position="1"/>
    </location>
</feature>